<accession>A0ABN7UV30</accession>
<comment type="caution">
    <text evidence="1">The sequence shown here is derived from an EMBL/GenBank/DDBJ whole genome shotgun (WGS) entry which is preliminary data.</text>
</comment>
<dbReference type="Proteomes" id="UP000789901">
    <property type="component" value="Unassembled WGS sequence"/>
</dbReference>
<dbReference type="EMBL" id="CAJVQB010005654">
    <property type="protein sequence ID" value="CAG8666948.1"/>
    <property type="molecule type" value="Genomic_DNA"/>
</dbReference>
<gene>
    <name evidence="1" type="ORF">GMARGA_LOCUS10202</name>
</gene>
<name>A0ABN7UV30_GIGMA</name>
<reference evidence="1 2" key="1">
    <citation type="submission" date="2021-06" db="EMBL/GenBank/DDBJ databases">
        <authorList>
            <person name="Kallberg Y."/>
            <person name="Tangrot J."/>
            <person name="Rosling A."/>
        </authorList>
    </citation>
    <scope>NUCLEOTIDE SEQUENCE [LARGE SCALE GENOMIC DNA]</scope>
    <source>
        <strain evidence="1 2">120-4 pot B 10/14</strain>
    </source>
</reference>
<proteinExistence type="predicted"/>
<protein>
    <submittedName>
        <fullName evidence="1">39700_t:CDS:1</fullName>
    </submittedName>
</protein>
<sequence>MDLVDLSFEPDELVQMWPSVKIINGRLCHPQFQGLVKCVNGILQQKLGKCKEDSGQNDWLFELHFVISTMNNMEELFSRNIRDEEEIPDTIDIQSVNCTEIDDLKDTMEMQDY</sequence>
<organism evidence="1 2">
    <name type="scientific">Gigaspora margarita</name>
    <dbReference type="NCBI Taxonomy" id="4874"/>
    <lineage>
        <taxon>Eukaryota</taxon>
        <taxon>Fungi</taxon>
        <taxon>Fungi incertae sedis</taxon>
        <taxon>Mucoromycota</taxon>
        <taxon>Glomeromycotina</taxon>
        <taxon>Glomeromycetes</taxon>
        <taxon>Diversisporales</taxon>
        <taxon>Gigasporaceae</taxon>
        <taxon>Gigaspora</taxon>
    </lineage>
</organism>
<keyword evidence="2" id="KW-1185">Reference proteome</keyword>
<evidence type="ECO:0000313" key="1">
    <source>
        <dbReference type="EMBL" id="CAG8666948.1"/>
    </source>
</evidence>
<evidence type="ECO:0000313" key="2">
    <source>
        <dbReference type="Proteomes" id="UP000789901"/>
    </source>
</evidence>